<evidence type="ECO:0000256" key="2">
    <source>
        <dbReference type="ARBA" id="ARBA00022481"/>
    </source>
</evidence>
<dbReference type="InterPro" id="IPR002416">
    <property type="entry name" value="T2SS_protein-GspH"/>
</dbReference>
<dbReference type="EMBL" id="CP049916">
    <property type="protein sequence ID" value="QIO08624.1"/>
    <property type="molecule type" value="Genomic_DNA"/>
</dbReference>
<dbReference type="Proteomes" id="UP000501939">
    <property type="component" value="Chromosome"/>
</dbReference>
<keyword evidence="5 6" id="KW-0472">Membrane</keyword>
<accession>A0A6G8S3C5</accession>
<dbReference type="GO" id="GO:0015628">
    <property type="term" value="P:protein secretion by the type II secretion system"/>
    <property type="evidence" value="ECO:0007669"/>
    <property type="project" value="InterPro"/>
</dbReference>
<keyword evidence="8" id="KW-1185">Reference proteome</keyword>
<dbReference type="Gene3D" id="3.30.700.10">
    <property type="entry name" value="Glycoprotein, Type 4 Pilin"/>
    <property type="match status" value="1"/>
</dbReference>
<dbReference type="NCBIfam" id="TIGR02532">
    <property type="entry name" value="IV_pilin_GFxxxE"/>
    <property type="match status" value="1"/>
</dbReference>
<organism evidence="7 8">
    <name type="scientific">Acinetobacter lanii</name>
    <dbReference type="NCBI Taxonomy" id="2715163"/>
    <lineage>
        <taxon>Bacteria</taxon>
        <taxon>Pseudomonadati</taxon>
        <taxon>Pseudomonadota</taxon>
        <taxon>Gammaproteobacteria</taxon>
        <taxon>Moraxellales</taxon>
        <taxon>Moraxellaceae</taxon>
        <taxon>Acinetobacter</taxon>
    </lineage>
</organism>
<dbReference type="InterPro" id="IPR045584">
    <property type="entry name" value="Pilin-like"/>
</dbReference>
<dbReference type="SUPFAM" id="SSF54523">
    <property type="entry name" value="Pili subunits"/>
    <property type="match status" value="1"/>
</dbReference>
<keyword evidence="2" id="KW-0488">Methylation</keyword>
<comment type="subcellular location">
    <subcellularLocation>
        <location evidence="1">Membrane</location>
        <topology evidence="1">Single-pass membrane protein</topology>
    </subcellularLocation>
</comment>
<dbReference type="Pfam" id="PF07963">
    <property type="entry name" value="N_methyl"/>
    <property type="match status" value="1"/>
</dbReference>
<evidence type="ECO:0000256" key="4">
    <source>
        <dbReference type="ARBA" id="ARBA00022989"/>
    </source>
</evidence>
<dbReference type="PRINTS" id="PR00885">
    <property type="entry name" value="BCTERIALGSPH"/>
</dbReference>
<dbReference type="RefSeq" id="WP_166323560.1">
    <property type="nucleotide sequence ID" value="NZ_CP049916.1"/>
</dbReference>
<evidence type="ECO:0000256" key="6">
    <source>
        <dbReference type="SAM" id="Phobius"/>
    </source>
</evidence>
<dbReference type="KEGG" id="alj:G8D99_06040"/>
<keyword evidence="4 6" id="KW-1133">Transmembrane helix</keyword>
<dbReference type="AlphaFoldDB" id="A0A6G8S3C5"/>
<evidence type="ECO:0000256" key="3">
    <source>
        <dbReference type="ARBA" id="ARBA00022692"/>
    </source>
</evidence>
<sequence>MNTAQSSSHQFGFTLIELMVVIVIIGILASLIVMNIGGIDQRKAMQAREILIMDLKRINREANDQSRILALVTQSATDVAPFQYRIDEYQRPQSQANAMGQAQPDLFASQKPSQRQTWIPIADQKAQALPDRVSFSVEAQSYDFKNANNAELLGANAPKLIWLGNGEVKPVSIQMYYDQKPVGELIQVDYLGKVIDEN</sequence>
<keyword evidence="3 6" id="KW-0812">Transmembrane</keyword>
<evidence type="ECO:0000313" key="7">
    <source>
        <dbReference type="EMBL" id="QIO08624.1"/>
    </source>
</evidence>
<evidence type="ECO:0000256" key="5">
    <source>
        <dbReference type="ARBA" id="ARBA00023136"/>
    </source>
</evidence>
<proteinExistence type="predicted"/>
<dbReference type="GO" id="GO:0016020">
    <property type="term" value="C:membrane"/>
    <property type="evidence" value="ECO:0007669"/>
    <property type="project" value="UniProtKB-SubCell"/>
</dbReference>
<evidence type="ECO:0000256" key="1">
    <source>
        <dbReference type="ARBA" id="ARBA00004167"/>
    </source>
</evidence>
<dbReference type="GO" id="GO:0015627">
    <property type="term" value="C:type II protein secretion system complex"/>
    <property type="evidence" value="ECO:0007669"/>
    <property type="project" value="InterPro"/>
</dbReference>
<protein>
    <submittedName>
        <fullName evidence="7">Type II secretion system protein</fullName>
    </submittedName>
</protein>
<name>A0A6G8S3C5_9GAMM</name>
<gene>
    <name evidence="7" type="ORF">G8D99_06040</name>
</gene>
<feature type="transmembrane region" description="Helical" evidence="6">
    <location>
        <begin position="12"/>
        <end position="36"/>
    </location>
</feature>
<reference evidence="7 8" key="1">
    <citation type="submission" date="2020-03" db="EMBL/GenBank/DDBJ databases">
        <authorList>
            <person name="Zhu W."/>
        </authorList>
    </citation>
    <scope>NUCLEOTIDE SEQUENCE [LARGE SCALE GENOMIC DNA]</scope>
    <source>
        <strain evidence="7 8">185</strain>
    </source>
</reference>
<dbReference type="InterPro" id="IPR012902">
    <property type="entry name" value="N_methyl_site"/>
</dbReference>
<evidence type="ECO:0000313" key="8">
    <source>
        <dbReference type="Proteomes" id="UP000501939"/>
    </source>
</evidence>